<evidence type="ECO:0000256" key="1">
    <source>
        <dbReference type="SAM" id="Phobius"/>
    </source>
</evidence>
<dbReference type="InterPro" id="IPR007379">
    <property type="entry name" value="Tim44-like_dom"/>
</dbReference>
<dbReference type="SMART" id="SM00978">
    <property type="entry name" value="Tim44"/>
    <property type="match status" value="1"/>
</dbReference>
<dbReference type="KEGG" id="tee:Tel_14630"/>
<dbReference type="Pfam" id="PF04280">
    <property type="entry name" value="Tim44"/>
    <property type="match status" value="1"/>
</dbReference>
<protein>
    <recommendedName>
        <fullName evidence="2">Tim44-like domain-containing protein</fullName>
    </recommendedName>
</protein>
<feature type="domain" description="Tim44-like" evidence="2">
    <location>
        <begin position="176"/>
        <end position="305"/>
    </location>
</feature>
<keyword evidence="1" id="KW-0812">Transmembrane</keyword>
<feature type="transmembrane region" description="Helical" evidence="1">
    <location>
        <begin position="98"/>
        <end position="117"/>
    </location>
</feature>
<organism evidence="3 4">
    <name type="scientific">Candidatus Tenderia electrophaga</name>
    <dbReference type="NCBI Taxonomy" id="1748243"/>
    <lineage>
        <taxon>Bacteria</taxon>
        <taxon>Pseudomonadati</taxon>
        <taxon>Pseudomonadota</taxon>
        <taxon>Gammaproteobacteria</taxon>
        <taxon>Candidatus Tenderiales</taxon>
        <taxon>Candidatus Tenderiaceae</taxon>
        <taxon>Candidatus Tenderia</taxon>
    </lineage>
</organism>
<reference evidence="3" key="1">
    <citation type="submission" date="2015-10" db="EMBL/GenBank/DDBJ databases">
        <title>Description of Candidatus Tenderia electrophaga gen. nov, sp. nov., an Uncultivated Electroautotroph from a Biocathode Enrichment.</title>
        <authorList>
            <person name="Eddie B.J."/>
            <person name="Malanoski A.P."/>
            <person name="Wang Z."/>
            <person name="Hall R.J."/>
            <person name="Oh S.D."/>
            <person name="Heiner C."/>
            <person name="Lin B."/>
            <person name="Strycharz-Glaven S.M."/>
        </authorList>
    </citation>
    <scope>NUCLEOTIDE SEQUENCE [LARGE SCALE GENOMIC DNA]</scope>
    <source>
        <strain evidence="3">NRL1</strain>
    </source>
</reference>
<name>A0A0S2TGM1_9GAMM</name>
<dbReference type="PANTHER" id="PTHR41542:SF1">
    <property type="entry name" value="BLL5807 PROTEIN"/>
    <property type="match status" value="1"/>
</dbReference>
<sequence>MGIVGCFWVEYAAQLIYSLGSIMKIVFNLFAILLAGGALLVTDMGVAEAKRFGGGQSFGGKFSHNQSLKKGNAAPAQKASPAQQRNAERKQQLAQRGGFMGVLGALAVGGLLGALFFGGAFEGVNFMDAVIFGMIIFLLFKLMTRREQTATAYGNTPFGRDDGYQHYEAALNDNGGSDSLDMLRNGAPRDFDRSAFVAGARSCFARLQQAWDEGDLSDIRQFTTDHVFGEIQEQYRASGSQERTEIVSLEAELLSATDSGSKQEVIVLFHAELKEGDKRQAVDEVWHFVKANTRQTSWLLDGIQQVEG</sequence>
<evidence type="ECO:0000313" key="3">
    <source>
        <dbReference type="EMBL" id="ALP54280.1"/>
    </source>
</evidence>
<dbReference type="InterPro" id="IPR032710">
    <property type="entry name" value="NTF2-like_dom_sf"/>
</dbReference>
<dbReference type="PANTHER" id="PTHR41542">
    <property type="entry name" value="BLL5807 PROTEIN"/>
    <property type="match status" value="1"/>
</dbReference>
<feature type="transmembrane region" description="Helical" evidence="1">
    <location>
        <begin position="123"/>
        <end position="140"/>
    </location>
</feature>
<dbReference type="EMBL" id="CP013099">
    <property type="protein sequence ID" value="ALP54280.1"/>
    <property type="molecule type" value="Genomic_DNA"/>
</dbReference>
<proteinExistence type="predicted"/>
<evidence type="ECO:0000259" key="2">
    <source>
        <dbReference type="SMART" id="SM00978"/>
    </source>
</evidence>
<dbReference type="Gene3D" id="3.10.450.240">
    <property type="match status" value="1"/>
</dbReference>
<dbReference type="SUPFAM" id="SSF54427">
    <property type="entry name" value="NTF2-like"/>
    <property type="match status" value="1"/>
</dbReference>
<feature type="transmembrane region" description="Helical" evidence="1">
    <location>
        <begin position="15"/>
        <end position="41"/>
    </location>
</feature>
<evidence type="ECO:0000313" key="4">
    <source>
        <dbReference type="Proteomes" id="UP000055136"/>
    </source>
</evidence>
<dbReference type="AlphaFoldDB" id="A0A0S2TGM1"/>
<accession>A0A0S2TGM1</accession>
<keyword evidence="1" id="KW-0472">Membrane</keyword>
<keyword evidence="1" id="KW-1133">Transmembrane helix</keyword>
<dbReference type="STRING" id="1748243.Tel_14630"/>
<dbReference type="Proteomes" id="UP000055136">
    <property type="component" value="Chromosome"/>
</dbReference>
<gene>
    <name evidence="3" type="ORF">Tel_14630</name>
</gene>
<keyword evidence="4" id="KW-1185">Reference proteome</keyword>